<evidence type="ECO:0000259" key="6">
    <source>
        <dbReference type="PROSITE" id="PS50110"/>
    </source>
</evidence>
<protein>
    <submittedName>
        <fullName evidence="7">Helix-turn-helix domain-containing protein</fullName>
    </submittedName>
</protein>
<evidence type="ECO:0000256" key="1">
    <source>
        <dbReference type="ARBA" id="ARBA00023015"/>
    </source>
</evidence>
<comment type="caution">
    <text evidence="7">The sequence shown here is derived from an EMBL/GenBank/DDBJ whole genome shotgun (WGS) entry which is preliminary data.</text>
</comment>
<dbReference type="EMBL" id="JBHSEP010000006">
    <property type="protein sequence ID" value="MFC4598636.1"/>
    <property type="molecule type" value="Genomic_DNA"/>
</dbReference>
<keyword evidence="2" id="KW-0238">DNA-binding</keyword>
<dbReference type="SMART" id="SM00448">
    <property type="entry name" value="REC"/>
    <property type="match status" value="1"/>
</dbReference>
<dbReference type="PROSITE" id="PS01124">
    <property type="entry name" value="HTH_ARAC_FAMILY_2"/>
    <property type="match status" value="1"/>
</dbReference>
<dbReference type="Pfam" id="PF12833">
    <property type="entry name" value="HTH_18"/>
    <property type="match status" value="1"/>
</dbReference>
<evidence type="ECO:0000256" key="4">
    <source>
        <dbReference type="PROSITE-ProRule" id="PRU00169"/>
    </source>
</evidence>
<keyword evidence="1" id="KW-0805">Transcription regulation</keyword>
<dbReference type="SUPFAM" id="SSF46689">
    <property type="entry name" value="Homeodomain-like"/>
    <property type="match status" value="2"/>
</dbReference>
<evidence type="ECO:0000313" key="7">
    <source>
        <dbReference type="EMBL" id="MFC4598636.1"/>
    </source>
</evidence>
<dbReference type="PANTHER" id="PTHR43280:SF2">
    <property type="entry name" value="HTH-TYPE TRANSCRIPTIONAL REGULATOR EXSA"/>
    <property type="match status" value="1"/>
</dbReference>
<dbReference type="Proteomes" id="UP001596028">
    <property type="component" value="Unassembled WGS sequence"/>
</dbReference>
<dbReference type="SMART" id="SM00342">
    <property type="entry name" value="HTH_ARAC"/>
    <property type="match status" value="1"/>
</dbReference>
<dbReference type="SUPFAM" id="SSF52172">
    <property type="entry name" value="CheY-like"/>
    <property type="match status" value="1"/>
</dbReference>
<accession>A0ABV9FD14</accession>
<dbReference type="RefSeq" id="WP_378095097.1">
    <property type="nucleotide sequence ID" value="NZ_JBHSEP010000006.1"/>
</dbReference>
<dbReference type="Gene3D" id="1.10.10.60">
    <property type="entry name" value="Homeodomain-like"/>
    <property type="match status" value="2"/>
</dbReference>
<name>A0ABV9FD14_9BACL</name>
<keyword evidence="3" id="KW-0804">Transcription</keyword>
<proteinExistence type="predicted"/>
<dbReference type="PROSITE" id="PS50110">
    <property type="entry name" value="RESPONSE_REGULATORY"/>
    <property type="match status" value="1"/>
</dbReference>
<dbReference type="Gene3D" id="3.40.50.2300">
    <property type="match status" value="1"/>
</dbReference>
<feature type="modified residue" description="4-aspartylphosphate" evidence="4">
    <location>
        <position position="54"/>
    </location>
</feature>
<dbReference type="InterPro" id="IPR001789">
    <property type="entry name" value="Sig_transdc_resp-reg_receiver"/>
</dbReference>
<evidence type="ECO:0000313" key="8">
    <source>
        <dbReference type="Proteomes" id="UP001596028"/>
    </source>
</evidence>
<dbReference type="CDD" id="cd17536">
    <property type="entry name" value="REC_YesN-like"/>
    <property type="match status" value="1"/>
</dbReference>
<organism evidence="7 8">
    <name type="scientific">Cohnella hongkongensis</name>
    <dbReference type="NCBI Taxonomy" id="178337"/>
    <lineage>
        <taxon>Bacteria</taxon>
        <taxon>Bacillati</taxon>
        <taxon>Bacillota</taxon>
        <taxon>Bacilli</taxon>
        <taxon>Bacillales</taxon>
        <taxon>Paenibacillaceae</taxon>
        <taxon>Cohnella</taxon>
    </lineage>
</organism>
<keyword evidence="4" id="KW-0597">Phosphoprotein</keyword>
<dbReference type="InterPro" id="IPR011006">
    <property type="entry name" value="CheY-like_superfamily"/>
</dbReference>
<dbReference type="InterPro" id="IPR041522">
    <property type="entry name" value="CdaR_GGDEF"/>
</dbReference>
<keyword evidence="8" id="KW-1185">Reference proteome</keyword>
<dbReference type="Pfam" id="PF00072">
    <property type="entry name" value="Response_reg"/>
    <property type="match status" value="1"/>
</dbReference>
<dbReference type="InterPro" id="IPR018060">
    <property type="entry name" value="HTH_AraC"/>
</dbReference>
<reference evidence="8" key="1">
    <citation type="journal article" date="2019" name="Int. J. Syst. Evol. Microbiol.">
        <title>The Global Catalogue of Microorganisms (GCM) 10K type strain sequencing project: providing services to taxonomists for standard genome sequencing and annotation.</title>
        <authorList>
            <consortium name="The Broad Institute Genomics Platform"/>
            <consortium name="The Broad Institute Genome Sequencing Center for Infectious Disease"/>
            <person name="Wu L."/>
            <person name="Ma J."/>
        </authorList>
    </citation>
    <scope>NUCLEOTIDE SEQUENCE [LARGE SCALE GENOMIC DNA]</scope>
    <source>
        <strain evidence="8">CCUG 49571</strain>
    </source>
</reference>
<sequence>MKAMIVDDEYYIREGLMKSGLWDELAIEVAGEAEDGVSAWRKYQDCRPDILLLDINIPELNGIELARLIRGDNENAQIIFLTGYDEFQWVKEAVSLQASDYLLKPVAREELGKALEKAKHRMQIAEDLNLHVGLLQKQVYEFSKAAHEQWLIDLVQQRRPLEQSLELLASSGVRLDPEGQYAVLVCVIDDYFQMYERCSTGERQLYQYAYRKLTEEALEPFARAYAFGENAGRVGVLTGLAPGQPEPRDIAERLRSVFAEYLKLSVSIGISNPAQGLQRTFNAYHEAARAMEYRAIVGGGQIIPYSSTAKTMSRNNRMLDKELYLLSEIRAGHEENVVRILREWSDDLRSLGWDEMKLVASQLVMFVIRLFKEARVANQTVVRSNPLVELSDCRTADELVRFLTAYFTEVGRVIRMSREVPSHRIIEQAKTWIREHIAEDVSLVNLAEHLNISPKYLSSRFKQATNETFAEFTTQVRFERAKTLLSDLDLKILDVARKVGFTDTNYFSMAFKKQFGMTPTEYRRKFL</sequence>
<dbReference type="PRINTS" id="PR00032">
    <property type="entry name" value="HTHARAC"/>
</dbReference>
<gene>
    <name evidence="7" type="ORF">ACFO3S_10355</name>
</gene>
<evidence type="ECO:0000259" key="5">
    <source>
        <dbReference type="PROSITE" id="PS01124"/>
    </source>
</evidence>
<dbReference type="Pfam" id="PF17853">
    <property type="entry name" value="GGDEF_2"/>
    <property type="match status" value="1"/>
</dbReference>
<dbReference type="InterPro" id="IPR009057">
    <property type="entry name" value="Homeodomain-like_sf"/>
</dbReference>
<evidence type="ECO:0000256" key="2">
    <source>
        <dbReference type="ARBA" id="ARBA00023125"/>
    </source>
</evidence>
<feature type="domain" description="Response regulatory" evidence="6">
    <location>
        <begin position="2"/>
        <end position="119"/>
    </location>
</feature>
<dbReference type="InterPro" id="IPR020449">
    <property type="entry name" value="Tscrpt_reg_AraC-type_HTH"/>
</dbReference>
<feature type="domain" description="HTH araC/xylS-type" evidence="5">
    <location>
        <begin position="427"/>
        <end position="525"/>
    </location>
</feature>
<dbReference type="PANTHER" id="PTHR43280">
    <property type="entry name" value="ARAC-FAMILY TRANSCRIPTIONAL REGULATOR"/>
    <property type="match status" value="1"/>
</dbReference>
<evidence type="ECO:0000256" key="3">
    <source>
        <dbReference type="ARBA" id="ARBA00023163"/>
    </source>
</evidence>